<dbReference type="EMBL" id="JAMRDG010000001">
    <property type="protein sequence ID" value="KAJ3706477.1"/>
    <property type="molecule type" value="Genomic_DNA"/>
</dbReference>
<feature type="region of interest" description="Disordered" evidence="1">
    <location>
        <begin position="43"/>
        <end position="65"/>
    </location>
</feature>
<protein>
    <submittedName>
        <fullName evidence="2">Uncharacterized protein</fullName>
    </submittedName>
</protein>
<accession>A0AAD5ZYQ2</accession>
<dbReference type="AlphaFoldDB" id="A0AAD5ZYQ2"/>
<dbReference type="Proteomes" id="UP001210211">
    <property type="component" value="Unassembled WGS sequence"/>
</dbReference>
<proteinExistence type="predicted"/>
<evidence type="ECO:0000313" key="2">
    <source>
        <dbReference type="EMBL" id="KAJ3706477.1"/>
    </source>
</evidence>
<organism evidence="2 3">
    <name type="scientific">Rhynchospora tenuis</name>
    <dbReference type="NCBI Taxonomy" id="198213"/>
    <lineage>
        <taxon>Eukaryota</taxon>
        <taxon>Viridiplantae</taxon>
        <taxon>Streptophyta</taxon>
        <taxon>Embryophyta</taxon>
        <taxon>Tracheophyta</taxon>
        <taxon>Spermatophyta</taxon>
        <taxon>Magnoliopsida</taxon>
        <taxon>Liliopsida</taxon>
        <taxon>Poales</taxon>
        <taxon>Cyperaceae</taxon>
        <taxon>Cyperoideae</taxon>
        <taxon>Rhynchosporeae</taxon>
        <taxon>Rhynchospora</taxon>
    </lineage>
</organism>
<keyword evidence="3" id="KW-1185">Reference proteome</keyword>
<sequence length="261" mass="29775">MANSCNSIPKFITSNKFNFPHDRDLIRSLKLLIRSKLQFQAYASSRGSNRKQDRKEASEGSVPEVRKRKIKRRSLISISPAGERWDSQWDCDYVFTLSELELEYLAADGEQEKEVNVSVTCQQHTGFGLSIHGNIVTAFNKECSWCSKIFSKEIDTSFDVTVLPEQRKSELPELGGDDSVIYVKYGFEAELDSFIQDKILVAALSQDTCSETCGDTPITLYFDEKEKDYKPRWPQLLQLKQALLEKETQFGLEKGSDENSK</sequence>
<evidence type="ECO:0000313" key="3">
    <source>
        <dbReference type="Proteomes" id="UP001210211"/>
    </source>
</evidence>
<dbReference type="PANTHER" id="PTHR37734">
    <property type="entry name" value="LARGE RIBOSOMAL RNA SUBUNIT ACCUMULATION PROTEIN YCED HOMOLOG 2, CHLOROPLASTIC"/>
    <property type="match status" value="1"/>
</dbReference>
<dbReference type="InterPro" id="IPR044985">
    <property type="entry name" value="YceD_plant"/>
</dbReference>
<name>A0AAD5ZYQ2_9POAL</name>
<comment type="caution">
    <text evidence="2">The sequence shown here is derived from an EMBL/GenBank/DDBJ whole genome shotgun (WGS) entry which is preliminary data.</text>
</comment>
<dbReference type="PANTHER" id="PTHR37734:SF1">
    <property type="entry name" value="LARGE RIBOSOMAL RNA SUBUNIT ACCUMULATION PROTEIN YCED HOMOLOG 2, CHLOROPLASTIC"/>
    <property type="match status" value="1"/>
</dbReference>
<evidence type="ECO:0000256" key="1">
    <source>
        <dbReference type="SAM" id="MobiDB-lite"/>
    </source>
</evidence>
<reference evidence="2 3" key="1">
    <citation type="journal article" date="2022" name="Cell">
        <title>Repeat-based holocentromeres influence genome architecture and karyotype evolution.</title>
        <authorList>
            <person name="Hofstatter P.G."/>
            <person name="Thangavel G."/>
            <person name="Lux T."/>
            <person name="Neumann P."/>
            <person name="Vondrak T."/>
            <person name="Novak P."/>
            <person name="Zhang M."/>
            <person name="Costa L."/>
            <person name="Castellani M."/>
            <person name="Scott A."/>
            <person name="Toegelov H."/>
            <person name="Fuchs J."/>
            <person name="Mata-Sucre Y."/>
            <person name="Dias Y."/>
            <person name="Vanzela A.L.L."/>
            <person name="Huettel B."/>
            <person name="Almeida C.C.S."/>
            <person name="Simkova H."/>
            <person name="Souza G."/>
            <person name="Pedrosa-Harand A."/>
            <person name="Macas J."/>
            <person name="Mayer K.F.X."/>
            <person name="Houben A."/>
            <person name="Marques A."/>
        </authorList>
    </citation>
    <scope>NUCLEOTIDE SEQUENCE [LARGE SCALE GENOMIC DNA]</scope>
    <source>
        <strain evidence="2">RhyTen1mFocal</strain>
    </source>
</reference>
<dbReference type="InterPro" id="IPR003772">
    <property type="entry name" value="YceD"/>
</dbReference>
<gene>
    <name evidence="2" type="ORF">LUZ61_010182</name>
</gene>
<dbReference type="Pfam" id="PF02620">
    <property type="entry name" value="YceD"/>
    <property type="match status" value="1"/>
</dbReference>